<accession>A0A2K1JBW6</accession>
<organism evidence="8">
    <name type="scientific">Physcomitrium patens</name>
    <name type="common">Spreading-leaved earth moss</name>
    <name type="synonym">Physcomitrella patens</name>
    <dbReference type="NCBI Taxonomy" id="3218"/>
    <lineage>
        <taxon>Eukaryota</taxon>
        <taxon>Viridiplantae</taxon>
        <taxon>Streptophyta</taxon>
        <taxon>Embryophyta</taxon>
        <taxon>Bryophyta</taxon>
        <taxon>Bryophytina</taxon>
        <taxon>Bryopsida</taxon>
        <taxon>Funariidae</taxon>
        <taxon>Funariales</taxon>
        <taxon>Funariaceae</taxon>
        <taxon>Physcomitrium</taxon>
    </lineage>
</organism>
<evidence type="ECO:0000256" key="1">
    <source>
        <dbReference type="ARBA" id="ARBA00004173"/>
    </source>
</evidence>
<sequence length="230" mass="24840">MAARAARLLHGRLVGSWGVRPSWPGASGHMNEKVASHSTSCVTSQQLTGAGGHRNLATLRGFGSSIGTIPRVEAVEPSNGLKSGFGKLGLGLNASGSGATGKRFFKAWGCVQQKSLETPNEVQSELQSTSAVPDEAAQARTLQLKSIDEARARIFGHVIGNGERSAHKVLRRKLIGDKIVSWYPTPIQNQDPMFEDPNIKRRQLKNERLKRRGKGPPKKGHGKRAAKRAK</sequence>
<dbReference type="GeneID" id="112292664"/>
<dbReference type="GO" id="GO:1990904">
    <property type="term" value="C:ribonucleoprotein complex"/>
    <property type="evidence" value="ECO:0007669"/>
    <property type="project" value="UniProtKB-KW"/>
</dbReference>
<comment type="similarity">
    <text evidence="2">Belongs to the mitochondrion-specific ribosomal protein mS33 family.</text>
</comment>
<evidence type="ECO:0000256" key="4">
    <source>
        <dbReference type="ARBA" id="ARBA00023128"/>
    </source>
</evidence>
<dbReference type="InterPro" id="IPR013219">
    <property type="entry name" value="Ribosomal_mS33"/>
</dbReference>
<evidence type="ECO:0000256" key="5">
    <source>
        <dbReference type="ARBA" id="ARBA00023274"/>
    </source>
</evidence>
<dbReference type="Gramene" id="Pp3c15_4210V3.1">
    <property type="protein sequence ID" value="PAC:32926932.CDS.1"/>
    <property type="gene ID" value="Pp3c15_4210"/>
</dbReference>
<dbReference type="Gramene" id="Pp3c15_4210V3.2">
    <property type="protein sequence ID" value="PAC:32926933.CDS.1"/>
    <property type="gene ID" value="Pp3c15_4210"/>
</dbReference>
<dbReference type="EnsemblPlants" id="Pp3c15_4210V3.2">
    <property type="protein sequence ID" value="PAC:32926933.CDS.1"/>
    <property type="gene ID" value="Pp3c15_4210"/>
</dbReference>
<name>A0A2K1JBW6_PHYPA</name>
<dbReference type="EMBL" id="ABEU02000015">
    <property type="protein sequence ID" value="PNR39007.1"/>
    <property type="molecule type" value="Genomic_DNA"/>
</dbReference>
<evidence type="ECO:0000313" key="8">
    <source>
        <dbReference type="EMBL" id="PNR39007.1"/>
    </source>
</evidence>
<proteinExistence type="inferred from homology"/>
<evidence type="ECO:0000313" key="9">
    <source>
        <dbReference type="EnsemblPlants" id="PAC:32926932.CDS.1"/>
    </source>
</evidence>
<evidence type="ECO:0000256" key="2">
    <source>
        <dbReference type="ARBA" id="ARBA00008970"/>
    </source>
</evidence>
<dbReference type="AlphaFoldDB" id="A0A2K1JBW6"/>
<dbReference type="Proteomes" id="UP000006727">
    <property type="component" value="Chromosome 15"/>
</dbReference>
<dbReference type="OrthoDB" id="6495301at2759"/>
<dbReference type="GO" id="GO:0005739">
    <property type="term" value="C:mitochondrion"/>
    <property type="evidence" value="ECO:0000318"/>
    <property type="project" value="GO_Central"/>
</dbReference>
<dbReference type="Pfam" id="PF08293">
    <property type="entry name" value="MRP-S33"/>
    <property type="match status" value="1"/>
</dbReference>
<keyword evidence="10" id="KW-1185">Reference proteome</keyword>
<reference evidence="8 10" key="1">
    <citation type="journal article" date="2008" name="Science">
        <title>The Physcomitrella genome reveals evolutionary insights into the conquest of land by plants.</title>
        <authorList>
            <person name="Rensing S."/>
            <person name="Lang D."/>
            <person name="Zimmer A."/>
            <person name="Terry A."/>
            <person name="Salamov A."/>
            <person name="Shapiro H."/>
            <person name="Nishiyama T."/>
            <person name="Perroud P.-F."/>
            <person name="Lindquist E."/>
            <person name="Kamisugi Y."/>
            <person name="Tanahashi T."/>
            <person name="Sakakibara K."/>
            <person name="Fujita T."/>
            <person name="Oishi K."/>
            <person name="Shin-I T."/>
            <person name="Kuroki Y."/>
            <person name="Toyoda A."/>
            <person name="Suzuki Y."/>
            <person name="Hashimoto A."/>
            <person name="Yamaguchi K."/>
            <person name="Sugano A."/>
            <person name="Kohara Y."/>
            <person name="Fujiyama A."/>
            <person name="Anterola A."/>
            <person name="Aoki S."/>
            <person name="Ashton N."/>
            <person name="Barbazuk W.B."/>
            <person name="Barker E."/>
            <person name="Bennetzen J."/>
            <person name="Bezanilla M."/>
            <person name="Blankenship R."/>
            <person name="Cho S.H."/>
            <person name="Dutcher S."/>
            <person name="Estelle M."/>
            <person name="Fawcett J.A."/>
            <person name="Gundlach H."/>
            <person name="Hanada K."/>
            <person name="Heyl A."/>
            <person name="Hicks K.A."/>
            <person name="Hugh J."/>
            <person name="Lohr M."/>
            <person name="Mayer K."/>
            <person name="Melkozernov A."/>
            <person name="Murata T."/>
            <person name="Nelson D."/>
            <person name="Pils B."/>
            <person name="Prigge M."/>
            <person name="Reiss B."/>
            <person name="Renner T."/>
            <person name="Rombauts S."/>
            <person name="Rushton P."/>
            <person name="Sanderfoot A."/>
            <person name="Schween G."/>
            <person name="Shiu S.-H."/>
            <person name="Stueber K."/>
            <person name="Theodoulou F.L."/>
            <person name="Tu H."/>
            <person name="Van de Peer Y."/>
            <person name="Verrier P.J."/>
            <person name="Waters E."/>
            <person name="Wood A."/>
            <person name="Yang L."/>
            <person name="Cove D."/>
            <person name="Cuming A."/>
            <person name="Hasebe M."/>
            <person name="Lucas S."/>
            <person name="Mishler D.B."/>
            <person name="Reski R."/>
            <person name="Grigoriev I."/>
            <person name="Quatrano R.S."/>
            <person name="Boore J.L."/>
        </authorList>
    </citation>
    <scope>NUCLEOTIDE SEQUENCE [LARGE SCALE GENOMIC DNA]</scope>
    <source>
        <strain evidence="9 10">cv. Gransden 2004</strain>
    </source>
</reference>
<dbReference type="PaxDb" id="3218-PP1S83_73V6.1"/>
<keyword evidence="5" id="KW-0687">Ribonucleoprotein</keyword>
<keyword evidence="4" id="KW-0496">Mitochondrion</keyword>
<dbReference type="PANTHER" id="PTHR13362">
    <property type="entry name" value="MITOCHONDRIAL RIBOSOMAL PROTEIN S33"/>
    <property type="match status" value="1"/>
</dbReference>
<feature type="compositionally biased region" description="Basic residues" evidence="7">
    <location>
        <begin position="200"/>
        <end position="230"/>
    </location>
</feature>
<feature type="region of interest" description="Disordered" evidence="7">
    <location>
        <begin position="186"/>
        <end position="230"/>
    </location>
</feature>
<evidence type="ECO:0000256" key="6">
    <source>
        <dbReference type="ARBA" id="ARBA00035132"/>
    </source>
</evidence>
<keyword evidence="3" id="KW-0689">Ribosomal protein</keyword>
<evidence type="ECO:0000256" key="3">
    <source>
        <dbReference type="ARBA" id="ARBA00022980"/>
    </source>
</evidence>
<dbReference type="GO" id="GO:0005840">
    <property type="term" value="C:ribosome"/>
    <property type="evidence" value="ECO:0007669"/>
    <property type="project" value="UniProtKB-KW"/>
</dbReference>
<reference evidence="9" key="3">
    <citation type="submission" date="2020-12" db="UniProtKB">
        <authorList>
            <consortium name="EnsemblPlants"/>
        </authorList>
    </citation>
    <scope>IDENTIFICATION</scope>
</reference>
<dbReference type="PANTHER" id="PTHR13362:SF2">
    <property type="entry name" value="SMALL RIBOSOMAL SUBUNIT PROTEIN MS33"/>
    <property type="match status" value="1"/>
</dbReference>
<comment type="subcellular location">
    <subcellularLocation>
        <location evidence="1">Mitochondrion</location>
    </subcellularLocation>
</comment>
<dbReference type="KEGG" id="ppp:112292664"/>
<gene>
    <name evidence="9" type="primary">LOC112292664</name>
    <name evidence="8" type="ORF">PHYPA_019285</name>
</gene>
<evidence type="ECO:0000313" key="10">
    <source>
        <dbReference type="Proteomes" id="UP000006727"/>
    </source>
</evidence>
<dbReference type="EnsemblPlants" id="Pp3c15_4210V3.1">
    <property type="protein sequence ID" value="PAC:32926932.CDS.1"/>
    <property type="gene ID" value="Pp3c15_4210"/>
</dbReference>
<evidence type="ECO:0000256" key="7">
    <source>
        <dbReference type="SAM" id="MobiDB-lite"/>
    </source>
</evidence>
<dbReference type="RefSeq" id="XP_024397148.1">
    <property type="nucleotide sequence ID" value="XM_024541380.2"/>
</dbReference>
<dbReference type="STRING" id="3218.A0A2K1JBW6"/>
<reference evidence="8 10" key="2">
    <citation type="journal article" date="2018" name="Plant J.">
        <title>The Physcomitrella patens chromosome-scale assembly reveals moss genome structure and evolution.</title>
        <authorList>
            <person name="Lang D."/>
            <person name="Ullrich K.K."/>
            <person name="Murat F."/>
            <person name="Fuchs J."/>
            <person name="Jenkins J."/>
            <person name="Haas F.B."/>
            <person name="Piednoel M."/>
            <person name="Gundlach H."/>
            <person name="Van Bel M."/>
            <person name="Meyberg R."/>
            <person name="Vives C."/>
            <person name="Morata J."/>
            <person name="Symeonidi A."/>
            <person name="Hiss M."/>
            <person name="Muchero W."/>
            <person name="Kamisugi Y."/>
            <person name="Saleh O."/>
            <person name="Blanc G."/>
            <person name="Decker E.L."/>
            <person name="van Gessel N."/>
            <person name="Grimwood J."/>
            <person name="Hayes R.D."/>
            <person name="Graham S.W."/>
            <person name="Gunter L.E."/>
            <person name="McDaniel S.F."/>
            <person name="Hoernstein S.N.W."/>
            <person name="Larsson A."/>
            <person name="Li F.W."/>
            <person name="Perroud P.F."/>
            <person name="Phillips J."/>
            <person name="Ranjan P."/>
            <person name="Rokshar D.S."/>
            <person name="Rothfels C.J."/>
            <person name="Schneider L."/>
            <person name="Shu S."/>
            <person name="Stevenson D.W."/>
            <person name="Thummler F."/>
            <person name="Tillich M."/>
            <person name="Villarreal Aguilar J.C."/>
            <person name="Widiez T."/>
            <person name="Wong G.K."/>
            <person name="Wymore A."/>
            <person name="Zhang Y."/>
            <person name="Zimmer A.D."/>
            <person name="Quatrano R.S."/>
            <person name="Mayer K.F.X."/>
            <person name="Goodstein D."/>
            <person name="Casacuberta J.M."/>
            <person name="Vandepoele K."/>
            <person name="Reski R."/>
            <person name="Cuming A.C."/>
            <person name="Tuskan G.A."/>
            <person name="Maumus F."/>
            <person name="Salse J."/>
            <person name="Schmutz J."/>
            <person name="Rensing S.A."/>
        </authorList>
    </citation>
    <scope>NUCLEOTIDE SEQUENCE [LARGE SCALE GENOMIC DNA]</scope>
    <source>
        <strain evidence="9 10">cv. Gransden 2004</strain>
    </source>
</reference>
<protein>
    <recommendedName>
        <fullName evidence="6">Small ribosomal subunit protein mS33</fullName>
    </recommendedName>
</protein>